<dbReference type="GO" id="GO:0005524">
    <property type="term" value="F:ATP binding"/>
    <property type="evidence" value="ECO:0007669"/>
    <property type="project" value="UniProtKB-KW"/>
</dbReference>
<name>A0A2V5HGS4_ASPV1</name>
<evidence type="ECO:0000256" key="6">
    <source>
        <dbReference type="ARBA" id="ARBA00022884"/>
    </source>
</evidence>
<feature type="coiled-coil region" evidence="8">
    <location>
        <begin position="242"/>
        <end position="271"/>
    </location>
</feature>
<reference evidence="12 13" key="1">
    <citation type="submission" date="2018-02" db="EMBL/GenBank/DDBJ databases">
        <title>The genomes of Aspergillus section Nigri reveals drivers in fungal speciation.</title>
        <authorList>
            <consortium name="DOE Joint Genome Institute"/>
            <person name="Vesth T.C."/>
            <person name="Nybo J."/>
            <person name="Theobald S."/>
            <person name="Brandl J."/>
            <person name="Frisvad J.C."/>
            <person name="Nielsen K.F."/>
            <person name="Lyhne E.K."/>
            <person name="Kogle M.E."/>
            <person name="Kuo A."/>
            <person name="Riley R."/>
            <person name="Clum A."/>
            <person name="Nolan M."/>
            <person name="Lipzen A."/>
            <person name="Salamov A."/>
            <person name="Henrissat B."/>
            <person name="Wiebenga A."/>
            <person name="De vries R.P."/>
            <person name="Grigoriev I.V."/>
            <person name="Mortensen U.H."/>
            <person name="Andersen M.R."/>
            <person name="Baker S.E."/>
        </authorList>
    </citation>
    <scope>NUCLEOTIDE SEQUENCE [LARGE SCALE GENOMIC DNA]</scope>
    <source>
        <strain evidence="12 13">CBS 115571</strain>
    </source>
</reference>
<evidence type="ECO:0000259" key="11">
    <source>
        <dbReference type="PROSITE" id="PS51194"/>
    </source>
</evidence>
<feature type="compositionally biased region" description="Basic and acidic residues" evidence="9">
    <location>
        <begin position="88"/>
        <end position="126"/>
    </location>
</feature>
<evidence type="ECO:0000256" key="5">
    <source>
        <dbReference type="ARBA" id="ARBA00022840"/>
    </source>
</evidence>
<dbReference type="InterPro" id="IPR001650">
    <property type="entry name" value="Helicase_C-like"/>
</dbReference>
<dbReference type="SMART" id="SM00487">
    <property type="entry name" value="DEXDc"/>
    <property type="match status" value="1"/>
</dbReference>
<dbReference type="CDD" id="cd18787">
    <property type="entry name" value="SF2_C_DEAD"/>
    <property type="match status" value="1"/>
</dbReference>
<dbReference type="GO" id="GO:0003724">
    <property type="term" value="F:RNA helicase activity"/>
    <property type="evidence" value="ECO:0007669"/>
    <property type="project" value="UniProtKB-EC"/>
</dbReference>
<feature type="compositionally biased region" description="Basic residues" evidence="9">
    <location>
        <begin position="44"/>
        <end position="57"/>
    </location>
</feature>
<evidence type="ECO:0000256" key="3">
    <source>
        <dbReference type="ARBA" id="ARBA00022801"/>
    </source>
</evidence>
<dbReference type="AlphaFoldDB" id="A0A2V5HGS4"/>
<evidence type="ECO:0000313" key="13">
    <source>
        <dbReference type="Proteomes" id="UP000249829"/>
    </source>
</evidence>
<dbReference type="EC" id="3.6.4.13" evidence="1"/>
<dbReference type="GO" id="GO:0016787">
    <property type="term" value="F:hydrolase activity"/>
    <property type="evidence" value="ECO:0007669"/>
    <property type="project" value="UniProtKB-KW"/>
</dbReference>
<dbReference type="Gene3D" id="3.40.50.300">
    <property type="entry name" value="P-loop containing nucleotide triphosphate hydrolases"/>
    <property type="match status" value="2"/>
</dbReference>
<evidence type="ECO:0000256" key="2">
    <source>
        <dbReference type="ARBA" id="ARBA00022741"/>
    </source>
</evidence>
<dbReference type="PANTHER" id="PTHR47960">
    <property type="entry name" value="DEAD-BOX ATP-DEPENDENT RNA HELICASE 50"/>
    <property type="match status" value="1"/>
</dbReference>
<feature type="region of interest" description="Disordered" evidence="9">
    <location>
        <begin position="43"/>
        <end position="133"/>
    </location>
</feature>
<evidence type="ECO:0000313" key="12">
    <source>
        <dbReference type="EMBL" id="PYI23629.1"/>
    </source>
</evidence>
<organism evidence="12 13">
    <name type="scientific">Aspergillus violaceofuscus (strain CBS 115571)</name>
    <dbReference type="NCBI Taxonomy" id="1450538"/>
    <lineage>
        <taxon>Eukaryota</taxon>
        <taxon>Fungi</taxon>
        <taxon>Dikarya</taxon>
        <taxon>Ascomycota</taxon>
        <taxon>Pezizomycotina</taxon>
        <taxon>Eurotiomycetes</taxon>
        <taxon>Eurotiomycetidae</taxon>
        <taxon>Eurotiales</taxon>
        <taxon>Aspergillaceae</taxon>
        <taxon>Aspergillus</taxon>
    </lineage>
</organism>
<evidence type="ECO:0000259" key="10">
    <source>
        <dbReference type="PROSITE" id="PS51192"/>
    </source>
</evidence>
<dbReference type="PROSITE" id="PS51194">
    <property type="entry name" value="HELICASE_CTER"/>
    <property type="match status" value="1"/>
</dbReference>
<feature type="domain" description="Helicase ATP-binding" evidence="10">
    <location>
        <begin position="211"/>
        <end position="425"/>
    </location>
</feature>
<dbReference type="InterPro" id="IPR014001">
    <property type="entry name" value="Helicase_ATP-bd"/>
</dbReference>
<keyword evidence="13" id="KW-1185">Reference proteome</keyword>
<dbReference type="Pfam" id="PF00270">
    <property type="entry name" value="DEAD"/>
    <property type="match status" value="1"/>
</dbReference>
<evidence type="ECO:0000256" key="9">
    <source>
        <dbReference type="SAM" id="MobiDB-lite"/>
    </source>
</evidence>
<dbReference type="Proteomes" id="UP000249829">
    <property type="component" value="Unassembled WGS sequence"/>
</dbReference>
<keyword evidence="6" id="KW-0694">RNA-binding</keyword>
<dbReference type="Pfam" id="PF00271">
    <property type="entry name" value="Helicase_C"/>
    <property type="match status" value="1"/>
</dbReference>
<dbReference type="InterPro" id="IPR011545">
    <property type="entry name" value="DEAD/DEAH_box_helicase_dom"/>
</dbReference>
<evidence type="ECO:0000256" key="8">
    <source>
        <dbReference type="SAM" id="Coils"/>
    </source>
</evidence>
<feature type="domain" description="Helicase C-terminal" evidence="11">
    <location>
        <begin position="459"/>
        <end position="657"/>
    </location>
</feature>
<dbReference type="STRING" id="1450538.A0A2V5HGS4"/>
<comment type="catalytic activity">
    <reaction evidence="7">
        <text>ATP + H2O = ADP + phosphate + H(+)</text>
        <dbReference type="Rhea" id="RHEA:13065"/>
        <dbReference type="ChEBI" id="CHEBI:15377"/>
        <dbReference type="ChEBI" id="CHEBI:15378"/>
        <dbReference type="ChEBI" id="CHEBI:30616"/>
        <dbReference type="ChEBI" id="CHEBI:43474"/>
        <dbReference type="ChEBI" id="CHEBI:456216"/>
        <dbReference type="EC" id="3.6.4.13"/>
    </reaction>
</comment>
<dbReference type="SUPFAM" id="SSF52540">
    <property type="entry name" value="P-loop containing nucleoside triphosphate hydrolases"/>
    <property type="match status" value="1"/>
</dbReference>
<accession>A0A2V5HGS4</accession>
<gene>
    <name evidence="12" type="ORF">BO99DRAFT_439876</name>
</gene>
<dbReference type="PROSITE" id="PS51192">
    <property type="entry name" value="HELICASE_ATP_BIND_1"/>
    <property type="match status" value="1"/>
</dbReference>
<keyword evidence="2" id="KW-0547">Nucleotide-binding</keyword>
<proteinExistence type="predicted"/>
<keyword evidence="8" id="KW-0175">Coiled coil</keyword>
<evidence type="ECO:0000256" key="7">
    <source>
        <dbReference type="ARBA" id="ARBA00047984"/>
    </source>
</evidence>
<evidence type="ECO:0000256" key="1">
    <source>
        <dbReference type="ARBA" id="ARBA00012552"/>
    </source>
</evidence>
<dbReference type="SMART" id="SM00490">
    <property type="entry name" value="HELICc"/>
    <property type="match status" value="1"/>
</dbReference>
<dbReference type="InterPro" id="IPR027417">
    <property type="entry name" value="P-loop_NTPase"/>
</dbReference>
<dbReference type="OMA" id="HSTIDFI"/>
<evidence type="ECO:0000256" key="4">
    <source>
        <dbReference type="ARBA" id="ARBA00022806"/>
    </source>
</evidence>
<dbReference type="GO" id="GO:0003723">
    <property type="term" value="F:RNA binding"/>
    <property type="evidence" value="ECO:0007669"/>
    <property type="project" value="UniProtKB-KW"/>
</dbReference>
<sequence>MNRLGRSSLPLRPRVCLLCQTRTTVPSITSTLSPSIGWQAIRGIGHRSERRGKKSRHALSSDVSRTSLAPRPSRERKGPWGGTNITRVPEELSSRSRTRDDRGLSRGDSRGDRDPRKDGGKDKGSKPESPLYKALKMQTALAPVSYSQRTKIKDRIAEITSFDHFPLMSVVHHSISSQALPGLTDLMPTPIQRVAIPELLKDPLPPLGAPPSSDPKYAQYLLAAETGSGKTLAYLIPLLDNFKRLEAAEAAHEKKEEEAKQREQARELKTKNRAFDIAPEEPPLSNAARPRMVILVPTSELAFQVGDKLKAFAHTVKFRSAVLASNLTPRRIKNGLFNEKGVDIIVTTPHLLASIAQKEPYVLSRVNYMVLDEADSLMDKSFSPILNEIISKATPSLHKLVLCSATIPRGMDATLRKRWPDIQRLTTPSLHAIPRRVQLGVIDVQKPPYNGNRSLACADIIWSIGKAGDSGGDDLGPGQARSQDKRILVFVNRREDATEVAAFLKSKGISAKAFTRDVTDRKEREILAPFTDAAPPMTAAQVLEALEAEKKRRREDRSIPFVNAGGDLHAASPPEKRLENVQVLVSTDIASRGVDTLAVKTVVLYDVPRTTIDFIHRLGRLGRMGKRGRAVVLVGKNDRKDVVKEVREAMFRGQALI</sequence>
<keyword evidence="3 12" id="KW-0378">Hydrolase</keyword>
<keyword evidence="4" id="KW-0347">Helicase</keyword>
<protein>
    <recommendedName>
        <fullName evidence="1">RNA helicase</fullName>
        <ecNumber evidence="1">3.6.4.13</ecNumber>
    </recommendedName>
</protein>
<keyword evidence="5" id="KW-0067">ATP-binding</keyword>
<dbReference type="EMBL" id="KZ825105">
    <property type="protein sequence ID" value="PYI23629.1"/>
    <property type="molecule type" value="Genomic_DNA"/>
</dbReference>